<proteinExistence type="predicted"/>
<dbReference type="PANTHER" id="PTHR41368:SF1">
    <property type="entry name" value="PROTEIN YGHO"/>
    <property type="match status" value="1"/>
</dbReference>
<dbReference type="Proteomes" id="UP000197065">
    <property type="component" value="Unassembled WGS sequence"/>
</dbReference>
<keyword evidence="2" id="KW-1185">Reference proteome</keyword>
<dbReference type="SUPFAM" id="SSF55729">
    <property type="entry name" value="Acyl-CoA N-acyltransferases (Nat)"/>
    <property type="match status" value="1"/>
</dbReference>
<accession>A0A212QMP8</accession>
<protein>
    <recommendedName>
        <fullName evidence="3">N-acetyltransferase domain-containing protein</fullName>
    </recommendedName>
</protein>
<sequence length="379" mass="42769">MSTLTLEPITDKAGIRRFVTAPDLVYEDDPTYVHPLVFERMEHLDAKKNPFLKGIEIAYWLAHRDGRPVGRISAQINARHLERYQDSTGQFGFFECMDDPEAAAALLKVAEDWLRAKGMRRVKGPFNPTINDEVGLLVKGLETPPMMMMGHGRAWYPKLVEGQGYQKVQDLLAYHFNVQAPWPAAAQRIIDRSAKLETLHIRPLDMKRFDEEIRLVCDIFNDAWANNWGFIPFGEDEAAYLAKSIKMLVDARHFAIGEIDGVPAAMVVTIPNVNEAAFDLKGHLLPFGWAKLLWRLKVKGVKSSRMPLMGVRQAYQHTAKGAALALGVIGAVKDYHKGRGVEWAELSWILESNRAMNDLIVLVGGVPYKTYRIYEKALA</sequence>
<dbReference type="EMBL" id="FYEH01000002">
    <property type="protein sequence ID" value="SNB60637.1"/>
    <property type="molecule type" value="Genomic_DNA"/>
</dbReference>
<dbReference type="InterPro" id="IPR039968">
    <property type="entry name" value="BcerS-like"/>
</dbReference>
<reference evidence="1 2" key="1">
    <citation type="submission" date="2017-06" db="EMBL/GenBank/DDBJ databases">
        <authorList>
            <person name="Kim H.J."/>
            <person name="Triplett B.A."/>
        </authorList>
    </citation>
    <scope>NUCLEOTIDE SEQUENCE [LARGE SCALE GENOMIC DNA]</scope>
    <source>
        <strain evidence="1 2">B29T1</strain>
    </source>
</reference>
<dbReference type="RefSeq" id="WP_088559905.1">
    <property type="nucleotide sequence ID" value="NZ_FYEH01000002.1"/>
</dbReference>
<organism evidence="1 2">
    <name type="scientific">Arboricoccus pini</name>
    <dbReference type="NCBI Taxonomy" id="1963835"/>
    <lineage>
        <taxon>Bacteria</taxon>
        <taxon>Pseudomonadati</taxon>
        <taxon>Pseudomonadota</taxon>
        <taxon>Alphaproteobacteria</taxon>
        <taxon>Geminicoccales</taxon>
        <taxon>Geminicoccaceae</taxon>
        <taxon>Arboricoccus</taxon>
    </lineage>
</organism>
<name>A0A212QMP8_9PROT</name>
<dbReference type="PANTHER" id="PTHR41368">
    <property type="entry name" value="PROTEIN YGHO"/>
    <property type="match status" value="1"/>
</dbReference>
<evidence type="ECO:0000313" key="2">
    <source>
        <dbReference type="Proteomes" id="UP000197065"/>
    </source>
</evidence>
<dbReference type="OrthoDB" id="9806005at2"/>
<dbReference type="InterPro" id="IPR016181">
    <property type="entry name" value="Acyl_CoA_acyltransferase"/>
</dbReference>
<gene>
    <name evidence="1" type="ORF">SAMN07250955_10210</name>
</gene>
<evidence type="ECO:0008006" key="3">
    <source>
        <dbReference type="Google" id="ProtNLM"/>
    </source>
</evidence>
<dbReference type="AlphaFoldDB" id="A0A212QMP8"/>
<dbReference type="Gene3D" id="3.40.630.30">
    <property type="match status" value="1"/>
</dbReference>
<evidence type="ECO:0000313" key="1">
    <source>
        <dbReference type="EMBL" id="SNB60637.1"/>
    </source>
</evidence>